<dbReference type="SUPFAM" id="SSF47413">
    <property type="entry name" value="lambda repressor-like DNA-binding domains"/>
    <property type="match status" value="1"/>
</dbReference>
<dbReference type="AlphaFoldDB" id="A0AAU1ZPY4"/>
<gene>
    <name evidence="5" type="ORF">OHA22_00920</name>
</gene>
<accession>A0AAU1ZPY4</accession>
<sequence>MSTRIPDLPPGPDAPTIADVAREAAVSKTTASDALRGHGRVSGPTRRAVLEAAERLGYAPNRTARSLRTSVTETIALHIPEFLTSAEYYMSFVFGVAEQAARAGLNVTLLSSGHLPQRRGTIPQVDGLVLCDPIAEDPFVEQLMSSGLPVVTAERYVGDREPTGVVRSDHDASMTELLDHLYASGARRPAFVASDTTGDWALTLQRTHARWCAEHGLPELVSKEPFGSPPHVLQAAVRQLLTRTPDIDAIVCAADGAAAAVLPELRAAGRTVGQDLLLASCVDSSAMRTAEPPITAVDLRPRTMGAECARLLCEILSGETPRGTVRPLPIDLHFRASTSA</sequence>
<dbReference type="Pfam" id="PF13377">
    <property type="entry name" value="Peripla_BP_3"/>
    <property type="match status" value="1"/>
</dbReference>
<dbReference type="InterPro" id="IPR010982">
    <property type="entry name" value="Lambda_DNA-bd_dom_sf"/>
</dbReference>
<feature type="domain" description="HTH lacI-type" evidence="4">
    <location>
        <begin position="15"/>
        <end position="69"/>
    </location>
</feature>
<keyword evidence="2" id="KW-0238">DNA-binding</keyword>
<dbReference type="GO" id="GO:0000976">
    <property type="term" value="F:transcription cis-regulatory region binding"/>
    <property type="evidence" value="ECO:0007669"/>
    <property type="project" value="TreeGrafter"/>
</dbReference>
<evidence type="ECO:0000313" key="5">
    <source>
        <dbReference type="EMBL" id="WTT14172.1"/>
    </source>
</evidence>
<dbReference type="SUPFAM" id="SSF53822">
    <property type="entry name" value="Periplasmic binding protein-like I"/>
    <property type="match status" value="1"/>
</dbReference>
<dbReference type="CDD" id="cd01392">
    <property type="entry name" value="HTH_LacI"/>
    <property type="match status" value="1"/>
</dbReference>
<proteinExistence type="predicted"/>
<evidence type="ECO:0000256" key="1">
    <source>
        <dbReference type="ARBA" id="ARBA00023015"/>
    </source>
</evidence>
<evidence type="ECO:0000256" key="2">
    <source>
        <dbReference type="ARBA" id="ARBA00023125"/>
    </source>
</evidence>
<reference evidence="5" key="1">
    <citation type="submission" date="2022-10" db="EMBL/GenBank/DDBJ databases">
        <title>The complete genomes of actinobacterial strains from the NBC collection.</title>
        <authorList>
            <person name="Joergensen T.S."/>
            <person name="Alvarez Arevalo M."/>
            <person name="Sterndorff E.B."/>
            <person name="Faurdal D."/>
            <person name="Vuksanovic O."/>
            <person name="Mourched A.-S."/>
            <person name="Charusanti P."/>
            <person name="Shaw S."/>
            <person name="Blin K."/>
            <person name="Weber T."/>
        </authorList>
    </citation>
    <scope>NUCLEOTIDE SEQUENCE</scope>
    <source>
        <strain evidence="5">NBC_00093</strain>
    </source>
</reference>
<dbReference type="PROSITE" id="PS50932">
    <property type="entry name" value="HTH_LACI_2"/>
    <property type="match status" value="1"/>
</dbReference>
<keyword evidence="1" id="KW-0805">Transcription regulation</keyword>
<evidence type="ECO:0000256" key="3">
    <source>
        <dbReference type="ARBA" id="ARBA00023163"/>
    </source>
</evidence>
<organism evidence="5">
    <name type="scientific">Streptomyces sp. NBC_00093</name>
    <dbReference type="NCBI Taxonomy" id="2975649"/>
    <lineage>
        <taxon>Bacteria</taxon>
        <taxon>Bacillati</taxon>
        <taxon>Actinomycetota</taxon>
        <taxon>Actinomycetes</taxon>
        <taxon>Kitasatosporales</taxon>
        <taxon>Streptomycetaceae</taxon>
        <taxon>Streptomyces</taxon>
    </lineage>
</organism>
<dbReference type="Gene3D" id="3.40.50.2300">
    <property type="match status" value="2"/>
</dbReference>
<dbReference type="Gene3D" id="1.10.260.40">
    <property type="entry name" value="lambda repressor-like DNA-binding domains"/>
    <property type="match status" value="1"/>
</dbReference>
<keyword evidence="3" id="KW-0804">Transcription</keyword>
<dbReference type="SMART" id="SM00354">
    <property type="entry name" value="HTH_LACI"/>
    <property type="match status" value="1"/>
</dbReference>
<dbReference type="GO" id="GO:0003700">
    <property type="term" value="F:DNA-binding transcription factor activity"/>
    <property type="evidence" value="ECO:0007669"/>
    <property type="project" value="TreeGrafter"/>
</dbReference>
<dbReference type="InterPro" id="IPR046335">
    <property type="entry name" value="LacI/GalR-like_sensor"/>
</dbReference>
<dbReference type="InterPro" id="IPR028082">
    <property type="entry name" value="Peripla_BP_I"/>
</dbReference>
<dbReference type="PANTHER" id="PTHR30146">
    <property type="entry name" value="LACI-RELATED TRANSCRIPTIONAL REPRESSOR"/>
    <property type="match status" value="1"/>
</dbReference>
<dbReference type="InterPro" id="IPR000843">
    <property type="entry name" value="HTH_LacI"/>
</dbReference>
<dbReference type="EMBL" id="CP108222">
    <property type="protein sequence ID" value="WTT14172.1"/>
    <property type="molecule type" value="Genomic_DNA"/>
</dbReference>
<dbReference type="Pfam" id="PF00356">
    <property type="entry name" value="LacI"/>
    <property type="match status" value="1"/>
</dbReference>
<name>A0AAU1ZPY4_9ACTN</name>
<dbReference type="CDD" id="cd06267">
    <property type="entry name" value="PBP1_LacI_sugar_binding-like"/>
    <property type="match status" value="1"/>
</dbReference>
<dbReference type="PROSITE" id="PS00356">
    <property type="entry name" value="HTH_LACI_1"/>
    <property type="match status" value="1"/>
</dbReference>
<protein>
    <submittedName>
        <fullName evidence="5">LacI family transcriptional regulator</fullName>
    </submittedName>
</protein>
<dbReference type="PANTHER" id="PTHR30146:SF153">
    <property type="entry name" value="LACTOSE OPERON REPRESSOR"/>
    <property type="match status" value="1"/>
</dbReference>
<evidence type="ECO:0000259" key="4">
    <source>
        <dbReference type="PROSITE" id="PS50932"/>
    </source>
</evidence>